<dbReference type="InterPro" id="IPR050121">
    <property type="entry name" value="Cytochrome_P450_monoxygenase"/>
</dbReference>
<evidence type="ECO:0000313" key="8">
    <source>
        <dbReference type="Proteomes" id="UP000701801"/>
    </source>
</evidence>
<evidence type="ECO:0000256" key="2">
    <source>
        <dbReference type="ARBA" id="ARBA00010617"/>
    </source>
</evidence>
<comment type="cofactor">
    <cofactor evidence="1">
        <name>heme</name>
        <dbReference type="ChEBI" id="CHEBI:30413"/>
    </cofactor>
</comment>
<name>A0A9N9LLN5_9HELO</name>
<feature type="region of interest" description="Disordered" evidence="6">
    <location>
        <begin position="22"/>
        <end position="48"/>
    </location>
</feature>
<evidence type="ECO:0000256" key="4">
    <source>
        <dbReference type="ARBA" id="ARBA00022723"/>
    </source>
</evidence>
<dbReference type="Proteomes" id="UP000701801">
    <property type="component" value="Unassembled WGS sequence"/>
</dbReference>
<evidence type="ECO:0000256" key="3">
    <source>
        <dbReference type="ARBA" id="ARBA00022617"/>
    </source>
</evidence>
<dbReference type="Pfam" id="PF00067">
    <property type="entry name" value="p450"/>
    <property type="match status" value="1"/>
</dbReference>
<dbReference type="PANTHER" id="PTHR24305">
    <property type="entry name" value="CYTOCHROME P450"/>
    <property type="match status" value="1"/>
</dbReference>
<evidence type="ECO:0000313" key="7">
    <source>
        <dbReference type="EMBL" id="CAG8975282.1"/>
    </source>
</evidence>
<dbReference type="PRINTS" id="PR00463">
    <property type="entry name" value="EP450I"/>
</dbReference>
<reference evidence="7" key="1">
    <citation type="submission" date="2021-07" db="EMBL/GenBank/DDBJ databases">
        <authorList>
            <person name="Durling M."/>
        </authorList>
    </citation>
    <scope>NUCLEOTIDE SEQUENCE</scope>
</reference>
<evidence type="ECO:0000256" key="1">
    <source>
        <dbReference type="ARBA" id="ARBA00001971"/>
    </source>
</evidence>
<evidence type="ECO:0000256" key="5">
    <source>
        <dbReference type="ARBA" id="ARBA00023004"/>
    </source>
</evidence>
<dbReference type="Gene3D" id="1.10.630.10">
    <property type="entry name" value="Cytochrome P450"/>
    <property type="match status" value="1"/>
</dbReference>
<keyword evidence="4" id="KW-0479">Metal-binding</keyword>
<keyword evidence="3" id="KW-0349">Heme</keyword>
<dbReference type="InterPro" id="IPR001128">
    <property type="entry name" value="Cyt_P450"/>
</dbReference>
<comment type="similarity">
    <text evidence="2">Belongs to the cytochrome P450 family.</text>
</comment>
<dbReference type="GO" id="GO:0005506">
    <property type="term" value="F:iron ion binding"/>
    <property type="evidence" value="ECO:0007669"/>
    <property type="project" value="InterPro"/>
</dbReference>
<dbReference type="SUPFAM" id="SSF48264">
    <property type="entry name" value="Cytochrome P450"/>
    <property type="match status" value="1"/>
</dbReference>
<sequence>MRSARFHRGRCYIYGLKSQGGANLPKDNRRRSEEPNGAASTVLSNEEDHKRMRRLQAHAFSEKALRAQEFVLDSYVDKLIKSLREKAATPASSVVDMVLWYNCTTFDILGDLAFGQSFGGLEEGSLHPWIKLIFNTIKAEAFLVAAREFWKPLELLAIWLLAPKGLMSVNMEHAMFAYAKTKERLAQGASDRPDITSYILRHNDEKGMTIPEIGSNAAHLIVAGSETTATFLSGITYNLLRTPEILAKLQNLIRSTFETAESINVLALGQLPYLTAALEEGFRTCPPVPIGLFRRTASEGAMICDLFVPEGVSVTIHHLAAYTSEQNFENPKQFVPERWEKEATLTVPYKDDDRKVLQPFSYGPRNWIGKNLAYAEMRLILARVLWNFDLELMPESRDWDNQKTYGLWEKKPMMVKLTTRTA</sequence>
<evidence type="ECO:0000256" key="6">
    <source>
        <dbReference type="SAM" id="MobiDB-lite"/>
    </source>
</evidence>
<keyword evidence="8" id="KW-1185">Reference proteome</keyword>
<organism evidence="7 8">
    <name type="scientific">Hymenoscyphus albidus</name>
    <dbReference type="NCBI Taxonomy" id="595503"/>
    <lineage>
        <taxon>Eukaryota</taxon>
        <taxon>Fungi</taxon>
        <taxon>Dikarya</taxon>
        <taxon>Ascomycota</taxon>
        <taxon>Pezizomycotina</taxon>
        <taxon>Leotiomycetes</taxon>
        <taxon>Helotiales</taxon>
        <taxon>Helotiaceae</taxon>
        <taxon>Hymenoscyphus</taxon>
    </lineage>
</organism>
<dbReference type="GO" id="GO:0016705">
    <property type="term" value="F:oxidoreductase activity, acting on paired donors, with incorporation or reduction of molecular oxygen"/>
    <property type="evidence" value="ECO:0007669"/>
    <property type="project" value="InterPro"/>
</dbReference>
<gene>
    <name evidence="7" type="ORF">HYALB_00008066</name>
</gene>
<dbReference type="InterPro" id="IPR036396">
    <property type="entry name" value="Cyt_P450_sf"/>
</dbReference>
<proteinExistence type="inferred from homology"/>
<dbReference type="InterPro" id="IPR002401">
    <property type="entry name" value="Cyt_P450_E_grp-I"/>
</dbReference>
<accession>A0A9N9LLN5</accession>
<comment type="caution">
    <text evidence="7">The sequence shown here is derived from an EMBL/GenBank/DDBJ whole genome shotgun (WGS) entry which is preliminary data.</text>
</comment>
<dbReference type="GO" id="GO:0020037">
    <property type="term" value="F:heme binding"/>
    <property type="evidence" value="ECO:0007669"/>
    <property type="project" value="InterPro"/>
</dbReference>
<dbReference type="OrthoDB" id="1470350at2759"/>
<protein>
    <submittedName>
        <fullName evidence="7">Uncharacterized protein</fullName>
    </submittedName>
</protein>
<dbReference type="CDD" id="cd11058">
    <property type="entry name" value="CYP60B-like"/>
    <property type="match status" value="1"/>
</dbReference>
<dbReference type="GO" id="GO:0004497">
    <property type="term" value="F:monooxygenase activity"/>
    <property type="evidence" value="ECO:0007669"/>
    <property type="project" value="InterPro"/>
</dbReference>
<dbReference type="EMBL" id="CAJVRM010000131">
    <property type="protein sequence ID" value="CAG8975282.1"/>
    <property type="molecule type" value="Genomic_DNA"/>
</dbReference>
<dbReference type="AlphaFoldDB" id="A0A9N9LLN5"/>
<keyword evidence="5" id="KW-0408">Iron</keyword>
<dbReference type="PANTHER" id="PTHR24305:SF210">
    <property type="entry name" value="CYTOCHROME P450 MONOOXYGENASE ASQL-RELATED"/>
    <property type="match status" value="1"/>
</dbReference>